<organism evidence="2 3">
    <name type="scientific">Hymenobacter persicinus</name>
    <dbReference type="NCBI Taxonomy" id="2025506"/>
    <lineage>
        <taxon>Bacteria</taxon>
        <taxon>Pseudomonadati</taxon>
        <taxon>Bacteroidota</taxon>
        <taxon>Cytophagia</taxon>
        <taxon>Cytophagales</taxon>
        <taxon>Hymenobacteraceae</taxon>
        <taxon>Hymenobacter</taxon>
    </lineage>
</organism>
<feature type="chain" id="PRO_5020839649" description="Tetratricopeptide repeat protein" evidence="1">
    <location>
        <begin position="21"/>
        <end position="309"/>
    </location>
</feature>
<evidence type="ECO:0000313" key="3">
    <source>
        <dbReference type="Proteomes" id="UP000294155"/>
    </source>
</evidence>
<gene>
    <name evidence="2" type="ORF">EWM57_07165</name>
</gene>
<keyword evidence="1" id="KW-0732">Signal</keyword>
<protein>
    <recommendedName>
        <fullName evidence="4">Tetratricopeptide repeat protein</fullName>
    </recommendedName>
</protein>
<dbReference type="InterPro" id="IPR011990">
    <property type="entry name" value="TPR-like_helical_dom_sf"/>
</dbReference>
<name>A0A4Q5LEV3_9BACT</name>
<sequence length="309" mass="34140">MHKITVLLGLLLLPGTPLFAQNIPQTLSQRATAAYKVHQYQEAGQLYDQSVAQAPPKLSDLYNAACSWALAGNPDKAFSYLDKTMAAGYGNLPHLVKDTDLASLHSDPRWAAVVKAAQQNADRIEARFNQPLKRELEQVFADHRQVRAERDSLKSLYGANAPQTLQAEQAVKAADARQLALVLPLLDQQGWPTKQQVGHFGSLAPFLVIQQANIAVQAKYLPMIRQATLRGDLSPFGYLFLQDQVLVRQGKPQLFGTQMVTDPKTGKRVVAPIEDEVHVDERRAVFGQSTLAEYIKLRSITNLVPSVAQ</sequence>
<dbReference type="RefSeq" id="WP_129920458.1">
    <property type="nucleotide sequence ID" value="NZ_SEWE01000011.1"/>
</dbReference>
<dbReference type="AlphaFoldDB" id="A0A4Q5LEV3"/>
<dbReference type="OrthoDB" id="1164858at2"/>
<dbReference type="SUPFAM" id="SSF48452">
    <property type="entry name" value="TPR-like"/>
    <property type="match status" value="1"/>
</dbReference>
<proteinExistence type="predicted"/>
<feature type="signal peptide" evidence="1">
    <location>
        <begin position="1"/>
        <end position="20"/>
    </location>
</feature>
<evidence type="ECO:0008006" key="4">
    <source>
        <dbReference type="Google" id="ProtNLM"/>
    </source>
</evidence>
<dbReference type="InterPro" id="IPR046732">
    <property type="entry name" value="DUF6624"/>
</dbReference>
<keyword evidence="3" id="KW-1185">Reference proteome</keyword>
<dbReference type="Proteomes" id="UP000294155">
    <property type="component" value="Unassembled WGS sequence"/>
</dbReference>
<dbReference type="EMBL" id="SEWE01000011">
    <property type="protein sequence ID" value="RYU81014.1"/>
    <property type="molecule type" value="Genomic_DNA"/>
</dbReference>
<dbReference type="Gene3D" id="1.25.40.10">
    <property type="entry name" value="Tetratricopeptide repeat domain"/>
    <property type="match status" value="1"/>
</dbReference>
<reference evidence="2 3" key="1">
    <citation type="submission" date="2019-02" db="EMBL/GenBank/DDBJ databases">
        <title>Bacterial novel species isolated from soil.</title>
        <authorList>
            <person name="Jung H.-Y."/>
        </authorList>
    </citation>
    <scope>NUCLEOTIDE SEQUENCE [LARGE SCALE GENOMIC DNA]</scope>
    <source>
        <strain evidence="2 3">1-3-3-3</strain>
    </source>
</reference>
<evidence type="ECO:0000313" key="2">
    <source>
        <dbReference type="EMBL" id="RYU81014.1"/>
    </source>
</evidence>
<evidence type="ECO:0000256" key="1">
    <source>
        <dbReference type="SAM" id="SignalP"/>
    </source>
</evidence>
<dbReference type="NCBIfam" id="NF047558">
    <property type="entry name" value="TPR_END_plus"/>
    <property type="match status" value="1"/>
</dbReference>
<accession>A0A4Q5LEV3</accession>
<comment type="caution">
    <text evidence="2">The sequence shown here is derived from an EMBL/GenBank/DDBJ whole genome shotgun (WGS) entry which is preliminary data.</text>
</comment>
<dbReference type="Pfam" id="PF20329">
    <property type="entry name" value="DUF6624"/>
    <property type="match status" value="1"/>
</dbReference>